<dbReference type="Pfam" id="PF02631">
    <property type="entry name" value="RecX_HTH2"/>
    <property type="match status" value="1"/>
</dbReference>
<evidence type="ECO:0000256" key="4">
    <source>
        <dbReference type="ARBA" id="ARBA00022490"/>
    </source>
</evidence>
<comment type="similarity">
    <text evidence="2 5">Belongs to the RecX family.</text>
</comment>
<evidence type="ECO:0000259" key="6">
    <source>
        <dbReference type="Pfam" id="PF02631"/>
    </source>
</evidence>
<comment type="caution">
    <text evidence="8">The sequence shown here is derived from an EMBL/GenBank/DDBJ whole genome shotgun (WGS) entry which is preliminary data.</text>
</comment>
<dbReference type="InterPro" id="IPR036388">
    <property type="entry name" value="WH-like_DNA-bd_sf"/>
</dbReference>
<dbReference type="GO" id="GO:0006282">
    <property type="term" value="P:regulation of DNA repair"/>
    <property type="evidence" value="ECO:0007669"/>
    <property type="project" value="UniProtKB-UniRule"/>
</dbReference>
<dbReference type="AlphaFoldDB" id="A0A537JH52"/>
<dbReference type="Gene3D" id="1.10.10.10">
    <property type="entry name" value="Winged helix-like DNA-binding domain superfamily/Winged helix DNA-binding domain"/>
    <property type="match status" value="2"/>
</dbReference>
<evidence type="ECO:0000259" key="7">
    <source>
        <dbReference type="Pfam" id="PF21982"/>
    </source>
</evidence>
<evidence type="ECO:0000256" key="5">
    <source>
        <dbReference type="HAMAP-Rule" id="MF_01114"/>
    </source>
</evidence>
<feature type="domain" description="RecX second three-helical" evidence="6">
    <location>
        <begin position="113"/>
        <end position="153"/>
    </location>
</feature>
<accession>A0A537JH52</accession>
<dbReference type="EMBL" id="VBAO01000106">
    <property type="protein sequence ID" value="TMI82834.1"/>
    <property type="molecule type" value="Genomic_DNA"/>
</dbReference>
<sequence>MPLITDIRPPGASRSQAKPGWRLVVLDDGRRLRVDAEQVTRHGLEPGEAVGPRLVAGLEARDAYLRARERALRLLAVRPRSVEELRQRLVQGRAGRDAVRAVIADLVGQGYLDDLAFARAWISHRSAAGPVAATRIRWELREKRVSAAVIDQAVREGFGAGPDLARTEEQSAIALVARRLPGYRHLPRDRQVRRLAALLGRRGFGQATIVRALRGLGRAEALEEADG</sequence>
<feature type="domain" description="RecX first three-helical" evidence="7">
    <location>
        <begin position="67"/>
        <end position="106"/>
    </location>
</feature>
<reference evidence="8 9" key="1">
    <citation type="journal article" date="2019" name="Nat. Microbiol.">
        <title>Mediterranean grassland soil C-N compound turnover is dependent on rainfall and depth, and is mediated by genomically divergent microorganisms.</title>
        <authorList>
            <person name="Diamond S."/>
            <person name="Andeer P.F."/>
            <person name="Li Z."/>
            <person name="Crits-Christoph A."/>
            <person name="Burstein D."/>
            <person name="Anantharaman K."/>
            <person name="Lane K.R."/>
            <person name="Thomas B.C."/>
            <person name="Pan C."/>
            <person name="Northen T.R."/>
            <person name="Banfield J.F."/>
        </authorList>
    </citation>
    <scope>NUCLEOTIDE SEQUENCE [LARGE SCALE GENOMIC DNA]</scope>
    <source>
        <strain evidence="8">NP_7</strain>
    </source>
</reference>
<dbReference type="PANTHER" id="PTHR33602">
    <property type="entry name" value="REGULATORY PROTEIN RECX FAMILY PROTEIN"/>
    <property type="match status" value="1"/>
</dbReference>
<protein>
    <recommendedName>
        <fullName evidence="3 5">Regulatory protein RecX</fullName>
    </recommendedName>
</protein>
<dbReference type="PANTHER" id="PTHR33602:SF1">
    <property type="entry name" value="REGULATORY PROTEIN RECX FAMILY PROTEIN"/>
    <property type="match status" value="1"/>
</dbReference>
<dbReference type="Proteomes" id="UP000320048">
    <property type="component" value="Unassembled WGS sequence"/>
</dbReference>
<evidence type="ECO:0000313" key="8">
    <source>
        <dbReference type="EMBL" id="TMI82834.1"/>
    </source>
</evidence>
<comment type="subcellular location">
    <subcellularLocation>
        <location evidence="1 5">Cytoplasm</location>
    </subcellularLocation>
</comment>
<evidence type="ECO:0000313" key="9">
    <source>
        <dbReference type="Proteomes" id="UP000320048"/>
    </source>
</evidence>
<proteinExistence type="inferred from homology"/>
<dbReference type="InterPro" id="IPR003783">
    <property type="entry name" value="Regulatory_RecX"/>
</dbReference>
<dbReference type="HAMAP" id="MF_01114">
    <property type="entry name" value="RecX"/>
    <property type="match status" value="1"/>
</dbReference>
<dbReference type="Pfam" id="PF21982">
    <property type="entry name" value="RecX_HTH1"/>
    <property type="match status" value="1"/>
</dbReference>
<evidence type="ECO:0000256" key="1">
    <source>
        <dbReference type="ARBA" id="ARBA00004496"/>
    </source>
</evidence>
<name>A0A537JH52_9BACT</name>
<evidence type="ECO:0000256" key="2">
    <source>
        <dbReference type="ARBA" id="ARBA00009695"/>
    </source>
</evidence>
<dbReference type="InterPro" id="IPR053926">
    <property type="entry name" value="RecX_HTH_1st"/>
</dbReference>
<keyword evidence="4 5" id="KW-0963">Cytoplasm</keyword>
<dbReference type="GO" id="GO:0005737">
    <property type="term" value="C:cytoplasm"/>
    <property type="evidence" value="ECO:0007669"/>
    <property type="project" value="UniProtKB-SubCell"/>
</dbReference>
<dbReference type="InterPro" id="IPR053924">
    <property type="entry name" value="RecX_HTH_2nd"/>
</dbReference>
<gene>
    <name evidence="5" type="primary">recX</name>
    <name evidence="8" type="ORF">E6H04_04045</name>
</gene>
<evidence type="ECO:0000256" key="3">
    <source>
        <dbReference type="ARBA" id="ARBA00018111"/>
    </source>
</evidence>
<organism evidence="8 9">
    <name type="scientific">Candidatus Segetimicrobium genomatis</name>
    <dbReference type="NCBI Taxonomy" id="2569760"/>
    <lineage>
        <taxon>Bacteria</taxon>
        <taxon>Bacillati</taxon>
        <taxon>Candidatus Sysuimicrobiota</taxon>
        <taxon>Candidatus Sysuimicrobiia</taxon>
        <taxon>Candidatus Sysuimicrobiales</taxon>
        <taxon>Candidatus Segetimicrobiaceae</taxon>
        <taxon>Candidatus Segetimicrobium</taxon>
    </lineage>
</organism>
<comment type="function">
    <text evidence="5">Modulates RecA activity.</text>
</comment>